<evidence type="ECO:0000313" key="1">
    <source>
        <dbReference type="EMBL" id="ANF97828.1"/>
    </source>
</evidence>
<dbReference type="RefSeq" id="WP_060535921.1">
    <property type="nucleotide sequence ID" value="NZ_CP013023.1"/>
</dbReference>
<sequence length="187" mass="21531">MEHFFEIFQKQMVDALRADCTELIKHIGAERLYAVALVTDSDAGTVYLGMNTEESLQRRVEYYNREMDGGYSSDHPTLRWMPDEWGYSDSDLGRSRLVEVSNMLLNREDYSDESRAAFYEAATQALQKLDEEGVFASIPRSSLTLFVSVTDDDEAEQVEDYSAKRLNPEEVYQQFAERFDGIEDAEE</sequence>
<dbReference type="Pfam" id="PF14136">
    <property type="entry name" value="DUF4303"/>
    <property type="match status" value="1"/>
</dbReference>
<name>A0A172ZJQ9_9BACL</name>
<dbReference type="STRING" id="1616788.AR543_18620"/>
<gene>
    <name evidence="1" type="ORF">AR543_18620</name>
</gene>
<dbReference type="Proteomes" id="UP000078148">
    <property type="component" value="Chromosome"/>
</dbReference>
<reference evidence="2" key="1">
    <citation type="submission" date="2015-10" db="EMBL/GenBank/DDBJ databases">
        <title>Genome of Paenibacillus bovis sp. nov.</title>
        <authorList>
            <person name="Wu Z."/>
            <person name="Gao C."/>
            <person name="Liu Z."/>
            <person name="Zheng H."/>
        </authorList>
    </citation>
    <scope>NUCLEOTIDE SEQUENCE [LARGE SCALE GENOMIC DNA]</scope>
    <source>
        <strain evidence="2">BD3526</strain>
    </source>
</reference>
<organism evidence="1 2">
    <name type="scientific">Paenibacillus bovis</name>
    <dbReference type="NCBI Taxonomy" id="1616788"/>
    <lineage>
        <taxon>Bacteria</taxon>
        <taxon>Bacillati</taxon>
        <taxon>Bacillota</taxon>
        <taxon>Bacilli</taxon>
        <taxon>Bacillales</taxon>
        <taxon>Paenibacillaceae</taxon>
        <taxon>Paenibacillus</taxon>
    </lineage>
</organism>
<keyword evidence="2" id="KW-1185">Reference proteome</keyword>
<dbReference type="KEGG" id="pbv:AR543_18620"/>
<dbReference type="OrthoDB" id="1045962at2"/>
<dbReference type="AlphaFoldDB" id="A0A172ZJQ9"/>
<evidence type="ECO:0000313" key="2">
    <source>
        <dbReference type="Proteomes" id="UP000078148"/>
    </source>
</evidence>
<protein>
    <recommendedName>
        <fullName evidence="3">DUF4303 domain-containing protein</fullName>
    </recommendedName>
</protein>
<proteinExistence type="predicted"/>
<evidence type="ECO:0008006" key="3">
    <source>
        <dbReference type="Google" id="ProtNLM"/>
    </source>
</evidence>
<reference evidence="1 2" key="2">
    <citation type="journal article" date="2016" name="Int. J. Syst. Evol. Microbiol.">
        <title>Paenibacillus bovis sp. nov., isolated from raw yak (Bos grunniens) milk.</title>
        <authorList>
            <person name="Gao C."/>
            <person name="Han J."/>
            <person name="Liu Z."/>
            <person name="Xu X."/>
            <person name="Hang F."/>
            <person name="Wu Z."/>
        </authorList>
    </citation>
    <scope>NUCLEOTIDE SEQUENCE [LARGE SCALE GENOMIC DNA]</scope>
    <source>
        <strain evidence="1 2">BD3526</strain>
    </source>
</reference>
<dbReference type="InterPro" id="IPR025409">
    <property type="entry name" value="DUF4303"/>
</dbReference>
<accession>A0A172ZJQ9</accession>
<dbReference type="EMBL" id="CP013023">
    <property type="protein sequence ID" value="ANF97828.1"/>
    <property type="molecule type" value="Genomic_DNA"/>
</dbReference>